<dbReference type="EMBL" id="JANEYF010003975">
    <property type="protein sequence ID" value="KAJ8932696.1"/>
    <property type="molecule type" value="Genomic_DNA"/>
</dbReference>
<dbReference type="AlphaFoldDB" id="A0AAV8X3Z3"/>
<evidence type="ECO:0000259" key="1">
    <source>
        <dbReference type="Pfam" id="PF13843"/>
    </source>
</evidence>
<keyword evidence="3" id="KW-1185">Reference proteome</keyword>
<gene>
    <name evidence="2" type="ORF">NQ314_014520</name>
</gene>
<reference evidence="2" key="1">
    <citation type="journal article" date="2023" name="Insect Mol. Biol.">
        <title>Genome sequencing provides insights into the evolution of gene families encoding plant cell wall-degrading enzymes in longhorned beetles.</title>
        <authorList>
            <person name="Shin N.R."/>
            <person name="Okamura Y."/>
            <person name="Kirsch R."/>
            <person name="Pauchet Y."/>
        </authorList>
    </citation>
    <scope>NUCLEOTIDE SEQUENCE</scope>
    <source>
        <strain evidence="2">RBIC_L_NR</strain>
    </source>
</reference>
<dbReference type="InterPro" id="IPR029526">
    <property type="entry name" value="PGBD"/>
</dbReference>
<accession>A0AAV8X3Z3</accession>
<dbReference type="PANTHER" id="PTHR47055:SF3">
    <property type="entry name" value="PHORBOL-ESTER_DAG-TYPE DOMAIN-CONTAINING PROTEIN"/>
    <property type="match status" value="1"/>
</dbReference>
<name>A0AAV8X3Z3_9CUCU</name>
<dbReference type="GO" id="GO:0043565">
    <property type="term" value="F:sequence-specific DNA binding"/>
    <property type="evidence" value="ECO:0007669"/>
    <property type="project" value="TreeGrafter"/>
</dbReference>
<sequence>MRRNRFETLKKYVHCSDNNNLEENNKFAKLQPLFNMLNERFLSHAPLSEKLCIDESIVPYFGKHGAKQYIKGNPIRYGYKIWSLCGKSGYPIQFDPYQGKQANRRHMELGLGGSVVMTLLEKLPKEVPFKIYGDRYFSSLKLVNLLQKNGVGY</sequence>
<protein>
    <recommendedName>
        <fullName evidence="1">PiggyBac transposable element-derived protein domain-containing protein</fullName>
    </recommendedName>
</protein>
<organism evidence="2 3">
    <name type="scientific">Rhamnusium bicolor</name>
    <dbReference type="NCBI Taxonomy" id="1586634"/>
    <lineage>
        <taxon>Eukaryota</taxon>
        <taxon>Metazoa</taxon>
        <taxon>Ecdysozoa</taxon>
        <taxon>Arthropoda</taxon>
        <taxon>Hexapoda</taxon>
        <taxon>Insecta</taxon>
        <taxon>Pterygota</taxon>
        <taxon>Neoptera</taxon>
        <taxon>Endopterygota</taxon>
        <taxon>Coleoptera</taxon>
        <taxon>Polyphaga</taxon>
        <taxon>Cucujiformia</taxon>
        <taxon>Chrysomeloidea</taxon>
        <taxon>Cerambycidae</taxon>
        <taxon>Lepturinae</taxon>
        <taxon>Rhagiini</taxon>
        <taxon>Rhamnusium</taxon>
    </lineage>
</organism>
<dbReference type="PANTHER" id="PTHR47055">
    <property type="entry name" value="DDE_TNP_1_7 DOMAIN-CONTAINING PROTEIN"/>
    <property type="match status" value="1"/>
</dbReference>
<evidence type="ECO:0000313" key="3">
    <source>
        <dbReference type="Proteomes" id="UP001162156"/>
    </source>
</evidence>
<proteinExistence type="predicted"/>
<comment type="caution">
    <text evidence="2">The sequence shown here is derived from an EMBL/GenBank/DDBJ whole genome shotgun (WGS) entry which is preliminary data.</text>
</comment>
<dbReference type="InterPro" id="IPR052638">
    <property type="entry name" value="PiggyBac_TE-derived"/>
</dbReference>
<dbReference type="Proteomes" id="UP001162156">
    <property type="component" value="Unassembled WGS sequence"/>
</dbReference>
<dbReference type="Pfam" id="PF13843">
    <property type="entry name" value="DDE_Tnp_1_7"/>
    <property type="match status" value="1"/>
</dbReference>
<evidence type="ECO:0000313" key="2">
    <source>
        <dbReference type="EMBL" id="KAJ8932696.1"/>
    </source>
</evidence>
<feature type="domain" description="PiggyBac transposable element-derived protein" evidence="1">
    <location>
        <begin position="1"/>
        <end position="152"/>
    </location>
</feature>